<sequence>MNGLEIAGTTALIVLAIRVVWKLVVAYVPLGWTGHLPGMIPEFVKKHWIWTIVIVLATLIFLPEIKATGTFIFKAAAAVLDSAFNGTPRSEWDLLPGSVHTSDTRAEEVEQADSSDLRYDHFIEAGRDWGWETLPTEVELTLPFDGKSRYTGLNVALMGGGKIQVSCPGYVQDGSYTIFFREDTGKWFPLSRPTEELVVTGLGNLHGAYMTHGRVSSRNPGRVSYTMEAIPKEGHTRIATWKMAAKGGENLSWGRLPAPAAYKWNLYVRFADEQGFTLTPSSMQQYPATIHIGEAQASQTDGVSKKLELVVPSETPFKVLSEPEKIFGNHSVHEEDPFLAIAPPAIPGKNVRIEVILDITHR</sequence>
<dbReference type="Proteomes" id="UP000177528">
    <property type="component" value="Unassembled WGS sequence"/>
</dbReference>
<feature type="transmembrane region" description="Helical" evidence="1">
    <location>
        <begin position="7"/>
        <end position="28"/>
    </location>
</feature>
<gene>
    <name evidence="2" type="ORF">A3D99_03530</name>
</gene>
<name>A0A1G1X4H0_9BACT</name>
<organism evidence="2 3">
    <name type="scientific">Candidatus Andersenbacteria bacterium RIFCSPHIGHO2_12_FULL_45_11</name>
    <dbReference type="NCBI Taxonomy" id="1797281"/>
    <lineage>
        <taxon>Bacteria</taxon>
        <taxon>Candidatus Anderseniibacteriota</taxon>
    </lineage>
</organism>
<evidence type="ECO:0000313" key="2">
    <source>
        <dbReference type="EMBL" id="OGY34916.1"/>
    </source>
</evidence>
<evidence type="ECO:0000256" key="1">
    <source>
        <dbReference type="SAM" id="Phobius"/>
    </source>
</evidence>
<dbReference type="EMBL" id="MHHR01000007">
    <property type="protein sequence ID" value="OGY34916.1"/>
    <property type="molecule type" value="Genomic_DNA"/>
</dbReference>
<reference evidence="2 3" key="1">
    <citation type="journal article" date="2016" name="Nat. Commun.">
        <title>Thousands of microbial genomes shed light on interconnected biogeochemical processes in an aquifer system.</title>
        <authorList>
            <person name="Anantharaman K."/>
            <person name="Brown C.T."/>
            <person name="Hug L.A."/>
            <person name="Sharon I."/>
            <person name="Castelle C.J."/>
            <person name="Probst A.J."/>
            <person name="Thomas B.C."/>
            <person name="Singh A."/>
            <person name="Wilkins M.J."/>
            <person name="Karaoz U."/>
            <person name="Brodie E.L."/>
            <person name="Williams K.H."/>
            <person name="Hubbard S.S."/>
            <person name="Banfield J.F."/>
        </authorList>
    </citation>
    <scope>NUCLEOTIDE SEQUENCE [LARGE SCALE GENOMIC DNA]</scope>
</reference>
<keyword evidence="1" id="KW-1133">Transmembrane helix</keyword>
<proteinExistence type="predicted"/>
<comment type="caution">
    <text evidence="2">The sequence shown here is derived from an EMBL/GenBank/DDBJ whole genome shotgun (WGS) entry which is preliminary data.</text>
</comment>
<protein>
    <submittedName>
        <fullName evidence="2">Uncharacterized protein</fullName>
    </submittedName>
</protein>
<dbReference type="AlphaFoldDB" id="A0A1G1X4H0"/>
<evidence type="ECO:0000313" key="3">
    <source>
        <dbReference type="Proteomes" id="UP000177528"/>
    </source>
</evidence>
<accession>A0A1G1X4H0</accession>
<keyword evidence="1" id="KW-0812">Transmembrane</keyword>
<keyword evidence="1" id="KW-0472">Membrane</keyword>
<feature type="transmembrane region" description="Helical" evidence="1">
    <location>
        <begin position="48"/>
        <end position="65"/>
    </location>
</feature>